<evidence type="ECO:0000256" key="4">
    <source>
        <dbReference type="ARBA" id="ARBA00022840"/>
    </source>
</evidence>
<sequence length="778" mass="89725">MSTLFQQEQQHLQDVLEVVDQQTQKLKAETSKRQQEVVSIRRHFWDEVKINTDTFDDFLETVINLRQETQALAVGETTYDHVKKRLSTLQKMQNAPYFARIDLKEQGMNEAEPIYIGISSLMDETGEDFIVYDWRAPVLSVYYDDEPGHVSYKTPSGTVEGELEKKWQYLIRNGKLISMFDTSLTIVDELLQEVLGQGTNKQMQSIVSTIQREQNKLIRHEQGRILIVHGAAGSGKTSAALQRIAYLLYKHRATLKADQVLLFSPNGMFNSYVANVLPELGEENMQQTTFQEYLQQRIDGDFTLETAYEQLETLLTNSLTEKMKSRFAAIHYKASTAFFAQIEQYFIALTEKGMQFKPIVFRGEEIVSANEISQQFYMIYGQLPFAARLEKIQQGLINTLKKRAKYERTKNWVQEEMELLSDVAFEEARRYFARKKGFKREEVEQFEMSEQQLAQLLVARRFKPLREAIEALEFIDIPAIYEGLFDENTFISQDEHWAEICQVTKQQLASGILLYEDATPYVLLKEWLVGMQVNRQIKYIFIDEAQDYAPFQFEVLKRLFPAAKFTILGDFNQGIFSHAHQLNNFEHLIELFGEQETTLLAMHRSYRSTKSIIEFTRQLIPEGQAIIPFNRAGDVPTLTILQSRQQLHEKIQHRVVALQQQGMATIAIICQSAQESKDAYEGLASSIDQLKLMKSGSAEYEQGVIIIPAYLAKGIEFDAVVIYDASKYRYGQERVRRLLYTACTRAMHQLTLYSLGEPSGFLHSPCEQDVIQTIVEGE</sequence>
<evidence type="ECO:0000256" key="2">
    <source>
        <dbReference type="ARBA" id="ARBA00022801"/>
    </source>
</evidence>
<dbReference type="PANTHER" id="PTHR11070:SF17">
    <property type="entry name" value="DNA HELICASE IV"/>
    <property type="match status" value="1"/>
</dbReference>
<evidence type="ECO:0000313" key="7">
    <source>
        <dbReference type="EMBL" id="MCH7323516.1"/>
    </source>
</evidence>
<keyword evidence="1 5" id="KW-0547">Nucleotide-binding</keyword>
<dbReference type="SUPFAM" id="SSF52540">
    <property type="entry name" value="P-loop containing nucleoside triphosphate hydrolases"/>
    <property type="match status" value="1"/>
</dbReference>
<dbReference type="PANTHER" id="PTHR11070">
    <property type="entry name" value="UVRD / RECB / PCRA DNA HELICASE FAMILY MEMBER"/>
    <property type="match status" value="1"/>
</dbReference>
<evidence type="ECO:0000313" key="8">
    <source>
        <dbReference type="Proteomes" id="UP001316087"/>
    </source>
</evidence>
<keyword evidence="4 5" id="KW-0067">ATP-binding</keyword>
<keyword evidence="8" id="KW-1185">Reference proteome</keyword>
<accession>A0ABS9UGN0</accession>
<evidence type="ECO:0000256" key="5">
    <source>
        <dbReference type="PROSITE-ProRule" id="PRU00560"/>
    </source>
</evidence>
<reference evidence="7 8" key="1">
    <citation type="submission" date="2022-03" db="EMBL/GenBank/DDBJ databases">
        <authorList>
            <person name="Jo J.-H."/>
            <person name="Im W.-T."/>
        </authorList>
    </citation>
    <scope>NUCLEOTIDE SEQUENCE [LARGE SCALE GENOMIC DNA]</scope>
    <source>
        <strain evidence="7 8">MA9</strain>
    </source>
</reference>
<dbReference type="EMBL" id="JAKZFC010000008">
    <property type="protein sequence ID" value="MCH7323516.1"/>
    <property type="molecule type" value="Genomic_DNA"/>
</dbReference>
<dbReference type="InterPro" id="IPR048228">
    <property type="entry name" value="HelD_bacillota"/>
</dbReference>
<dbReference type="InterPro" id="IPR027785">
    <property type="entry name" value="UvrD-like_helicase_C"/>
</dbReference>
<dbReference type="InterPro" id="IPR013986">
    <property type="entry name" value="DExx_box_DNA_helicase_dom_sf"/>
</dbReference>
<dbReference type="InterPro" id="IPR000212">
    <property type="entry name" value="DNA_helicase_UvrD/REP"/>
</dbReference>
<proteinExistence type="predicted"/>
<evidence type="ECO:0000256" key="1">
    <source>
        <dbReference type="ARBA" id="ARBA00022741"/>
    </source>
</evidence>
<dbReference type="InterPro" id="IPR014016">
    <property type="entry name" value="UvrD-like_ATP-bd"/>
</dbReference>
<comment type="caution">
    <text evidence="7">The sequence shown here is derived from an EMBL/GenBank/DDBJ whole genome shotgun (WGS) entry which is preliminary data.</text>
</comment>
<feature type="binding site" evidence="5">
    <location>
        <begin position="230"/>
        <end position="237"/>
    </location>
    <ligand>
        <name>ATP</name>
        <dbReference type="ChEBI" id="CHEBI:30616"/>
    </ligand>
</feature>
<dbReference type="InterPro" id="IPR027417">
    <property type="entry name" value="P-loop_NTPase"/>
</dbReference>
<dbReference type="RefSeq" id="WP_241370684.1">
    <property type="nucleotide sequence ID" value="NZ_JAKZFC010000008.1"/>
</dbReference>
<keyword evidence="2 5" id="KW-0378">Hydrolase</keyword>
<organism evidence="7 8">
    <name type="scientific">Solibacillus palustris</name>
    <dbReference type="NCBI Taxonomy" id="2908203"/>
    <lineage>
        <taxon>Bacteria</taxon>
        <taxon>Bacillati</taxon>
        <taxon>Bacillota</taxon>
        <taxon>Bacilli</taxon>
        <taxon>Bacillales</taxon>
        <taxon>Caryophanaceae</taxon>
        <taxon>Solibacillus</taxon>
    </lineage>
</organism>
<dbReference type="NCBIfam" id="NF041464">
    <property type="entry name" value="HelD_BACSU"/>
    <property type="match status" value="1"/>
</dbReference>
<dbReference type="PROSITE" id="PS51198">
    <property type="entry name" value="UVRD_HELICASE_ATP_BIND"/>
    <property type="match status" value="1"/>
</dbReference>
<protein>
    <submittedName>
        <fullName evidence="7">UvrD-helicase domain-containing protein</fullName>
    </submittedName>
</protein>
<keyword evidence="3 5" id="KW-0347">Helicase</keyword>
<dbReference type="Pfam" id="PF00580">
    <property type="entry name" value="UvrD-helicase"/>
    <property type="match status" value="1"/>
</dbReference>
<evidence type="ECO:0000256" key="3">
    <source>
        <dbReference type="ARBA" id="ARBA00022806"/>
    </source>
</evidence>
<feature type="domain" description="UvrD-like helicase ATP-binding" evidence="6">
    <location>
        <begin position="209"/>
        <end position="609"/>
    </location>
</feature>
<dbReference type="Pfam" id="PF13538">
    <property type="entry name" value="UvrD_C_2"/>
    <property type="match status" value="1"/>
</dbReference>
<evidence type="ECO:0000259" key="6">
    <source>
        <dbReference type="PROSITE" id="PS51198"/>
    </source>
</evidence>
<dbReference type="Proteomes" id="UP001316087">
    <property type="component" value="Unassembled WGS sequence"/>
</dbReference>
<name>A0ABS9UGN0_9BACL</name>
<dbReference type="Gene3D" id="3.40.50.300">
    <property type="entry name" value="P-loop containing nucleotide triphosphate hydrolases"/>
    <property type="match status" value="3"/>
</dbReference>
<gene>
    <name evidence="7" type="ORF">LZ480_16695</name>
</gene>
<dbReference type="Gene3D" id="1.10.10.160">
    <property type="match status" value="1"/>
</dbReference>